<reference evidence="11" key="1">
    <citation type="journal article" date="2011" name="Nat. Biotechnol.">
        <title>The genomic sequence of the Chinese hamster ovary (CHO)-K1 cell line.</title>
        <authorList>
            <person name="Xu X."/>
            <person name="Nagarajan H."/>
            <person name="Lewis N.E."/>
            <person name="Pan S."/>
            <person name="Cai Z."/>
            <person name="Liu X."/>
            <person name="Chen W."/>
            <person name="Xie M."/>
            <person name="Wang W."/>
            <person name="Hammond S."/>
            <person name="Andersen M.R."/>
            <person name="Neff N."/>
            <person name="Passarelli B."/>
            <person name="Koh W."/>
            <person name="Fan H.C."/>
            <person name="Wang J."/>
            <person name="Gui Y."/>
            <person name="Lee K.H."/>
            <person name="Betenbaugh M.J."/>
            <person name="Quake S.R."/>
            <person name="Famili I."/>
            <person name="Palsson B.O."/>
            <person name="Wang J."/>
        </authorList>
    </citation>
    <scope>NUCLEOTIDE SEQUENCE [LARGE SCALE GENOMIC DNA]</scope>
    <source>
        <strain evidence="11">CHO K1 cell line</strain>
    </source>
</reference>
<keyword evidence="2" id="KW-0808">Transferase</keyword>
<protein>
    <submittedName>
        <fullName evidence="10">E3 ubiquitin-protein ligase RNF216</fullName>
    </submittedName>
</protein>
<evidence type="ECO:0000256" key="5">
    <source>
        <dbReference type="ARBA" id="ARBA00022771"/>
    </source>
</evidence>
<evidence type="ECO:0000256" key="8">
    <source>
        <dbReference type="SAM" id="MobiDB-lite"/>
    </source>
</evidence>
<dbReference type="InParanoid" id="G3IJV3"/>
<evidence type="ECO:0000256" key="4">
    <source>
        <dbReference type="ARBA" id="ARBA00022737"/>
    </source>
</evidence>
<evidence type="ECO:0000256" key="2">
    <source>
        <dbReference type="ARBA" id="ARBA00022679"/>
    </source>
</evidence>
<gene>
    <name evidence="10" type="ORF">I79_024141</name>
</gene>
<dbReference type="CDD" id="cd20353">
    <property type="entry name" value="Rcat_RBR_RNF216"/>
    <property type="match status" value="1"/>
</dbReference>
<dbReference type="AlphaFoldDB" id="G3IJV3"/>
<dbReference type="PROSITE" id="PS51873">
    <property type="entry name" value="TRIAD"/>
    <property type="match status" value="1"/>
</dbReference>
<evidence type="ECO:0000256" key="6">
    <source>
        <dbReference type="ARBA" id="ARBA00022786"/>
    </source>
</evidence>
<evidence type="ECO:0000256" key="7">
    <source>
        <dbReference type="ARBA" id="ARBA00022833"/>
    </source>
</evidence>
<keyword evidence="7" id="KW-0862">Zinc</keyword>
<name>G3IJV3_CRIGR</name>
<evidence type="ECO:0000313" key="10">
    <source>
        <dbReference type="EMBL" id="EGW00678.1"/>
    </source>
</evidence>
<feature type="region of interest" description="Disordered" evidence="8">
    <location>
        <begin position="181"/>
        <end position="202"/>
    </location>
</feature>
<keyword evidence="3" id="KW-0479">Metal-binding</keyword>
<dbReference type="GO" id="GO:0016740">
    <property type="term" value="F:transferase activity"/>
    <property type="evidence" value="ECO:0007669"/>
    <property type="project" value="UniProtKB-KW"/>
</dbReference>
<evidence type="ECO:0000259" key="9">
    <source>
        <dbReference type="PROSITE" id="PS51873"/>
    </source>
</evidence>
<dbReference type="PANTHER" id="PTHR22770:SF47">
    <property type="entry name" value="E3 UBIQUITIN-PROTEIN LIGASE RNF216"/>
    <property type="match status" value="1"/>
</dbReference>
<dbReference type="Gene3D" id="1.20.120.1750">
    <property type="match status" value="1"/>
</dbReference>
<evidence type="ECO:0000313" key="11">
    <source>
        <dbReference type="Proteomes" id="UP000001075"/>
    </source>
</evidence>
<dbReference type="PANTHER" id="PTHR22770">
    <property type="entry name" value="UBIQUITIN CONJUGATING ENZYME 7 INTERACTING PROTEIN-RELATED"/>
    <property type="match status" value="1"/>
</dbReference>
<dbReference type="EMBL" id="JH003408">
    <property type="protein sequence ID" value="EGW00678.1"/>
    <property type="molecule type" value="Genomic_DNA"/>
</dbReference>
<keyword evidence="6" id="KW-0833">Ubl conjugation pathway</keyword>
<evidence type="ECO:0000256" key="3">
    <source>
        <dbReference type="ARBA" id="ARBA00022723"/>
    </source>
</evidence>
<keyword evidence="5" id="KW-0863">Zinc-finger</keyword>
<dbReference type="Pfam" id="PF26200">
    <property type="entry name" value="Rcat_RNF216"/>
    <property type="match status" value="1"/>
</dbReference>
<dbReference type="GO" id="GO:0008270">
    <property type="term" value="F:zinc ion binding"/>
    <property type="evidence" value="ECO:0007669"/>
    <property type="project" value="UniProtKB-KW"/>
</dbReference>
<feature type="domain" description="RING-type" evidence="9">
    <location>
        <begin position="1"/>
        <end position="164"/>
    </location>
</feature>
<proteinExistence type="predicted"/>
<accession>G3IJV3</accession>
<evidence type="ECO:0000256" key="1">
    <source>
        <dbReference type="ARBA" id="ARBA00004906"/>
    </source>
</evidence>
<dbReference type="InterPro" id="IPR044066">
    <property type="entry name" value="TRIAD_supradom"/>
</dbReference>
<dbReference type="STRING" id="10029.G3IJV3"/>
<comment type="pathway">
    <text evidence="1">Protein modification; protein ubiquitination.</text>
</comment>
<dbReference type="InterPro" id="IPR051628">
    <property type="entry name" value="LUBAC_E3_Ligases"/>
</dbReference>
<keyword evidence="4" id="KW-0677">Repeat</keyword>
<organism evidence="10 11">
    <name type="scientific">Cricetulus griseus</name>
    <name type="common">Chinese hamster</name>
    <name type="synonym">Cricetulus barabensis griseus</name>
    <dbReference type="NCBI Taxonomy" id="10029"/>
    <lineage>
        <taxon>Eukaryota</taxon>
        <taxon>Metazoa</taxon>
        <taxon>Chordata</taxon>
        <taxon>Craniata</taxon>
        <taxon>Vertebrata</taxon>
        <taxon>Euteleostomi</taxon>
        <taxon>Mammalia</taxon>
        <taxon>Eutheria</taxon>
        <taxon>Euarchontoglires</taxon>
        <taxon>Glires</taxon>
        <taxon>Rodentia</taxon>
        <taxon>Myomorpha</taxon>
        <taxon>Muroidea</taxon>
        <taxon>Cricetidae</taxon>
        <taxon>Cricetinae</taxon>
        <taxon>Cricetulus</taxon>
    </lineage>
</organism>
<dbReference type="InterPro" id="IPR047546">
    <property type="entry name" value="Rcat_RBR_RNF216"/>
</dbReference>
<dbReference type="Proteomes" id="UP000001075">
    <property type="component" value="Unassembled WGS sequence"/>
</dbReference>
<sequence>MEGSCTCSSLTREVKKVLPETILCKYHERKAEEEVTAACGDELVRRPSCNFPALLDEVVAALILGPRRPIGNQGTRKEHTGLTCEEPATKDDIKYRTPIEEKMTYARIRKCHQFGTGLSKPEGCNHMSCRWAAQMCYVCRVSINGYDHFCQHPRFPGASCEECSKCYLYSDLTEDGEKLIKETQKEAKEQQRRKNAENEFNL</sequence>